<proteinExistence type="inferred from homology"/>
<dbReference type="PANTHER" id="PTHR35936:SF25">
    <property type="entry name" value="ABC TRANSPORTER SUBSTRATE-BINDING PROTEIN"/>
    <property type="match status" value="1"/>
</dbReference>
<dbReference type="SUPFAM" id="SSF53850">
    <property type="entry name" value="Periplasmic binding protein-like II"/>
    <property type="match status" value="1"/>
</dbReference>
<organism evidence="5 6">
    <name type="scientific">Shewanella colwelliana</name>
    <name type="common">Alteromonas colwelliana</name>
    <dbReference type="NCBI Taxonomy" id="23"/>
    <lineage>
        <taxon>Bacteria</taxon>
        <taxon>Pseudomonadati</taxon>
        <taxon>Pseudomonadota</taxon>
        <taxon>Gammaproteobacteria</taxon>
        <taxon>Alteromonadales</taxon>
        <taxon>Shewanellaceae</taxon>
        <taxon>Shewanella</taxon>
    </lineage>
</organism>
<dbReference type="SMART" id="SM00062">
    <property type="entry name" value="PBPb"/>
    <property type="match status" value="1"/>
</dbReference>
<evidence type="ECO:0000259" key="4">
    <source>
        <dbReference type="SMART" id="SM00062"/>
    </source>
</evidence>
<dbReference type="Pfam" id="PF00497">
    <property type="entry name" value="SBP_bac_3"/>
    <property type="match status" value="1"/>
</dbReference>
<evidence type="ECO:0000256" key="2">
    <source>
        <dbReference type="ARBA" id="ARBA00022729"/>
    </source>
</evidence>
<name>A0A1E5IR71_SHECO</name>
<dbReference type="PANTHER" id="PTHR35936">
    <property type="entry name" value="MEMBRANE-BOUND LYTIC MUREIN TRANSGLYCOSYLASE F"/>
    <property type="match status" value="1"/>
</dbReference>
<feature type="signal peptide" evidence="3">
    <location>
        <begin position="1"/>
        <end position="21"/>
    </location>
</feature>
<dbReference type="STRING" id="23.BEL05_06460"/>
<keyword evidence="2 3" id="KW-0732">Signal</keyword>
<evidence type="ECO:0000256" key="1">
    <source>
        <dbReference type="ARBA" id="ARBA00010333"/>
    </source>
</evidence>
<sequence length="269" mass="30495">MVRRTAWLVCLCTLFSSPSVAEPLRLNTVSNDYPPFYSSMLENKGVVFDMVQQAFQQAGYEIEHQFFPFVRATTLIKNGYAQGIIGVWYRPEREQWIAFSKPLLSVNIVLYKRSNSRIKFEQMSDLKGYRIGIGRGYANPQRFSQAQLTTEEASSDKENLKKLLLGRVDLVLISDDVAKYLINLPGSEFEGQFEVLGGPLSVERFHIGIAKTYGKHQQVITAFNQGLDTMVNNGELAVLLQTHGFESNDYWVEQFVAQSSDAIDLDVKE</sequence>
<dbReference type="InterPro" id="IPR001638">
    <property type="entry name" value="Solute-binding_3/MltF_N"/>
</dbReference>
<comment type="similarity">
    <text evidence="1">Belongs to the bacterial solute-binding protein 3 family.</text>
</comment>
<comment type="caution">
    <text evidence="5">The sequence shown here is derived from an EMBL/GenBank/DDBJ whole genome shotgun (WGS) entry which is preliminary data.</text>
</comment>
<dbReference type="AlphaFoldDB" id="A0A1E5IR71"/>
<evidence type="ECO:0000256" key="3">
    <source>
        <dbReference type="SAM" id="SignalP"/>
    </source>
</evidence>
<reference evidence="5 6" key="1">
    <citation type="submission" date="2016-07" db="EMBL/GenBank/DDBJ databases">
        <title>Whole-genome of two Shewanella species isolated from a digestive organ of sea cucumber Apostichopus japonicus Selenka 1867.</title>
        <authorList>
            <person name="Hong H.-H."/>
            <person name="Choi H."/>
            <person name="Cheon S."/>
            <person name="Oh J.-S."/>
            <person name="Lee H.-G."/>
            <person name="Park C."/>
        </authorList>
    </citation>
    <scope>NUCLEOTIDE SEQUENCE [LARGE SCALE GENOMIC DNA]</scope>
    <source>
        <strain evidence="5 6">CSB03KR</strain>
    </source>
</reference>
<dbReference type="Gene3D" id="3.40.190.10">
    <property type="entry name" value="Periplasmic binding protein-like II"/>
    <property type="match status" value="2"/>
</dbReference>
<dbReference type="Proteomes" id="UP000095230">
    <property type="component" value="Unassembled WGS sequence"/>
</dbReference>
<dbReference type="EMBL" id="MCBT01000044">
    <property type="protein sequence ID" value="OEG73035.1"/>
    <property type="molecule type" value="Genomic_DNA"/>
</dbReference>
<evidence type="ECO:0000313" key="6">
    <source>
        <dbReference type="Proteomes" id="UP000095230"/>
    </source>
</evidence>
<protein>
    <recommendedName>
        <fullName evidence="4">Solute-binding protein family 3/N-terminal domain-containing protein</fullName>
    </recommendedName>
</protein>
<feature type="domain" description="Solute-binding protein family 3/N-terminal" evidence="4">
    <location>
        <begin position="23"/>
        <end position="247"/>
    </location>
</feature>
<accession>A0A1E5IR71</accession>
<gene>
    <name evidence="5" type="ORF">BEL05_06460</name>
</gene>
<evidence type="ECO:0000313" key="5">
    <source>
        <dbReference type="EMBL" id="OEG73035.1"/>
    </source>
</evidence>
<feature type="chain" id="PRO_5009178987" description="Solute-binding protein family 3/N-terminal domain-containing protein" evidence="3">
    <location>
        <begin position="22"/>
        <end position="269"/>
    </location>
</feature>